<dbReference type="InterPro" id="IPR018901">
    <property type="entry name" value="Spore_coat_CotE"/>
</dbReference>
<dbReference type="Pfam" id="PF10628">
    <property type="entry name" value="CotE"/>
    <property type="match status" value="1"/>
</dbReference>
<dbReference type="EMBL" id="SMAB01000007">
    <property type="protein sequence ID" value="TCS83035.1"/>
    <property type="molecule type" value="Genomic_DNA"/>
</dbReference>
<reference evidence="1 2" key="1">
    <citation type="submission" date="2019-03" db="EMBL/GenBank/DDBJ databases">
        <title>Genomic Encyclopedia of Type Strains, Phase IV (KMG-IV): sequencing the most valuable type-strain genomes for metagenomic binning, comparative biology and taxonomic classification.</title>
        <authorList>
            <person name="Goeker M."/>
        </authorList>
    </citation>
    <scope>NUCLEOTIDE SEQUENCE [LARGE SCALE GENOMIC DNA]</scope>
    <source>
        <strain evidence="1 2">DSM 23802</strain>
    </source>
</reference>
<gene>
    <name evidence="1" type="ORF">EDD72_107119</name>
</gene>
<dbReference type="RefSeq" id="WP_132768473.1">
    <property type="nucleotide sequence ID" value="NZ_SMAB01000007.1"/>
</dbReference>
<dbReference type="OrthoDB" id="2374983at2"/>
<evidence type="ECO:0000313" key="1">
    <source>
        <dbReference type="EMBL" id="TCS83035.1"/>
    </source>
</evidence>
<keyword evidence="1" id="KW-0167">Capsid protein</keyword>
<name>A0A4R3KHT2_9BACI</name>
<protein>
    <submittedName>
        <fullName evidence="1">Spore coat protein E</fullName>
    </submittedName>
</protein>
<accession>A0A4R3KHT2</accession>
<dbReference type="AlphaFoldDB" id="A0A4R3KHT2"/>
<organism evidence="1 2">
    <name type="scientific">Tepidibacillus fermentans</name>
    <dbReference type="NCBI Taxonomy" id="1281767"/>
    <lineage>
        <taxon>Bacteria</taxon>
        <taxon>Bacillati</taxon>
        <taxon>Bacillota</taxon>
        <taxon>Bacilli</taxon>
        <taxon>Bacillales</taxon>
        <taxon>Bacillaceae</taxon>
        <taxon>Tepidibacillus</taxon>
    </lineage>
</organism>
<evidence type="ECO:0000313" key="2">
    <source>
        <dbReference type="Proteomes" id="UP000295788"/>
    </source>
</evidence>
<comment type="caution">
    <text evidence="1">The sequence shown here is derived from an EMBL/GenBank/DDBJ whole genome shotgun (WGS) entry which is preliminary data.</text>
</comment>
<keyword evidence="2" id="KW-1185">Reference proteome</keyword>
<sequence length="186" mass="20754">MVRDKDLQCREIITKAVCGKGRKFSKTPHNIVLPNQPSNILGCWAINHTFEAEKVGDVIEIVGTYDINLWYSYANNTKTTVATETVSYNEKVPLSYLDSNCTKDKVEVTATATQAPHCIDAKVSSDGDTVIVEVEKEFLVEIVGETKVCVVLCQDCDDEKGFLIEEEDIDSDEIEDLNPFIIDDLD</sequence>
<proteinExistence type="predicted"/>
<dbReference type="Proteomes" id="UP000295788">
    <property type="component" value="Unassembled WGS sequence"/>
</dbReference>
<keyword evidence="1" id="KW-0946">Virion</keyword>